<feature type="region of interest" description="Disordered" evidence="1">
    <location>
        <begin position="79"/>
        <end position="98"/>
    </location>
</feature>
<reference evidence="3" key="2">
    <citation type="submission" date="2017-12" db="EMBL/GenBank/DDBJ databases">
        <title>Genome sequence of the Bar-tailed Godwit (Limosa lapponica baueri).</title>
        <authorList>
            <person name="Lima N.C.B."/>
            <person name="Parody-Merino A.M."/>
            <person name="Battley P.F."/>
            <person name="Fidler A.E."/>
            <person name="Prosdocimi F."/>
        </authorList>
    </citation>
    <scope>NUCLEOTIDE SEQUENCE [LARGE SCALE GENOMIC DNA]</scope>
</reference>
<sequence>MKKLLAETEKLSAEVLGLRSQNARLQLQLEVQQKNHRDIVAIYRTHLLNAAQVGSHVPMERGGDNFGWKIQIWSPAPNLGAPREAGSGPTAKLSSPQGFMDEGVHAMLLHILRTEE</sequence>
<dbReference type="AlphaFoldDB" id="A0A2I0T3F0"/>
<dbReference type="OrthoDB" id="341259at2759"/>
<reference evidence="3" key="1">
    <citation type="submission" date="2017-11" db="EMBL/GenBank/DDBJ databases">
        <authorList>
            <person name="Lima N.C."/>
            <person name="Parody-Merino A.M."/>
            <person name="Battley P.F."/>
            <person name="Fidler A.E."/>
            <person name="Prosdocimi F."/>
        </authorList>
    </citation>
    <scope>NUCLEOTIDE SEQUENCE [LARGE SCALE GENOMIC DNA]</scope>
</reference>
<proteinExistence type="predicted"/>
<evidence type="ECO:0000313" key="2">
    <source>
        <dbReference type="EMBL" id="PKU28308.1"/>
    </source>
</evidence>
<name>A0A2I0T3F0_LIMLA</name>
<gene>
    <name evidence="2" type="ORF">llap_21388</name>
</gene>
<organism evidence="2 3">
    <name type="scientific">Limosa lapponica baueri</name>
    <dbReference type="NCBI Taxonomy" id="1758121"/>
    <lineage>
        <taxon>Eukaryota</taxon>
        <taxon>Metazoa</taxon>
        <taxon>Chordata</taxon>
        <taxon>Craniata</taxon>
        <taxon>Vertebrata</taxon>
        <taxon>Euteleostomi</taxon>
        <taxon>Archelosauria</taxon>
        <taxon>Archosauria</taxon>
        <taxon>Dinosauria</taxon>
        <taxon>Saurischia</taxon>
        <taxon>Theropoda</taxon>
        <taxon>Coelurosauria</taxon>
        <taxon>Aves</taxon>
        <taxon>Neognathae</taxon>
        <taxon>Neoaves</taxon>
        <taxon>Charadriiformes</taxon>
        <taxon>Scolopacidae</taxon>
        <taxon>Limosa</taxon>
    </lineage>
</organism>
<protein>
    <submittedName>
        <fullName evidence="2">Ankyrin repeat domain-containing protein 35</fullName>
    </submittedName>
</protein>
<dbReference type="EMBL" id="KZ521243">
    <property type="protein sequence ID" value="PKU28308.1"/>
    <property type="molecule type" value="Genomic_DNA"/>
</dbReference>
<dbReference type="Proteomes" id="UP000233556">
    <property type="component" value="Unassembled WGS sequence"/>
</dbReference>
<evidence type="ECO:0000313" key="3">
    <source>
        <dbReference type="Proteomes" id="UP000233556"/>
    </source>
</evidence>
<accession>A0A2I0T3F0</accession>
<evidence type="ECO:0000256" key="1">
    <source>
        <dbReference type="SAM" id="MobiDB-lite"/>
    </source>
</evidence>
<keyword evidence="3" id="KW-1185">Reference proteome</keyword>